<keyword evidence="4 8" id="KW-0808">Transferase</keyword>
<evidence type="ECO:0000256" key="6">
    <source>
        <dbReference type="ARBA" id="ARBA00022989"/>
    </source>
</evidence>
<evidence type="ECO:0000313" key="10">
    <source>
        <dbReference type="EMBL" id="KFM29347.1"/>
    </source>
</evidence>
<evidence type="ECO:0000313" key="13">
    <source>
        <dbReference type="Proteomes" id="UP000279271"/>
    </source>
</evidence>
<keyword evidence="7" id="KW-0472">Membrane</keyword>
<dbReference type="GeneID" id="23617176"/>
<dbReference type="AlphaFoldDB" id="A0A087SUE3"/>
<dbReference type="Pfam" id="PF01697">
    <property type="entry name" value="Glyco_transf_92"/>
    <property type="match status" value="1"/>
</dbReference>
<dbReference type="PANTHER" id="PTHR21461">
    <property type="entry name" value="GLYCOSYLTRANSFERASE FAMILY 92 PROTEIN"/>
    <property type="match status" value="1"/>
</dbReference>
<comment type="similarity">
    <text evidence="2 8">Belongs to the glycosyltransferase 92 family.</text>
</comment>
<dbReference type="OrthoDB" id="2526284at2759"/>
<dbReference type="KEGG" id="apro:F751_5785"/>
<dbReference type="RefSeq" id="XP_011402400.1">
    <property type="nucleotide sequence ID" value="XM_011404098.1"/>
</dbReference>
<evidence type="ECO:0000313" key="12">
    <source>
        <dbReference type="Proteomes" id="UP000028924"/>
    </source>
</evidence>
<keyword evidence="3 8" id="KW-0328">Glycosyltransferase</keyword>
<evidence type="ECO:0000256" key="7">
    <source>
        <dbReference type="ARBA" id="ARBA00023136"/>
    </source>
</evidence>
<keyword evidence="5" id="KW-0812">Transmembrane</keyword>
<evidence type="ECO:0000256" key="9">
    <source>
        <dbReference type="SAM" id="MobiDB-lite"/>
    </source>
</evidence>
<dbReference type="EMBL" id="KL662190">
    <property type="protein sequence ID" value="KFM29347.1"/>
    <property type="molecule type" value="Genomic_DNA"/>
</dbReference>
<comment type="subcellular location">
    <subcellularLocation>
        <location evidence="1">Membrane</location>
        <topology evidence="1">Single-pass membrane protein</topology>
    </subcellularLocation>
</comment>
<evidence type="ECO:0000256" key="3">
    <source>
        <dbReference type="ARBA" id="ARBA00022676"/>
    </source>
</evidence>
<dbReference type="eggNOG" id="KOG4159">
    <property type="taxonomic scope" value="Eukaryota"/>
</dbReference>
<dbReference type="GO" id="GO:0005737">
    <property type="term" value="C:cytoplasm"/>
    <property type="evidence" value="ECO:0007669"/>
    <property type="project" value="TreeGrafter"/>
</dbReference>
<keyword evidence="6" id="KW-1133">Transmembrane helix</keyword>
<dbReference type="STRING" id="3075.A0A087SUE3"/>
<name>A0A087SUE3_AUXPR</name>
<feature type="region of interest" description="Disordered" evidence="9">
    <location>
        <begin position="1"/>
        <end position="25"/>
    </location>
</feature>
<reference evidence="10 12" key="1">
    <citation type="journal article" date="2014" name="BMC Genomics">
        <title>Oil accumulation mechanisms of the oleaginous microalga Chlorella protothecoides revealed through its genome, transcriptomes, and proteomes.</title>
        <authorList>
            <person name="Gao C."/>
            <person name="Wang Y."/>
            <person name="Shen Y."/>
            <person name="Yan D."/>
            <person name="He X."/>
            <person name="Dai J."/>
            <person name="Wu Q."/>
        </authorList>
    </citation>
    <scope>NUCLEOTIDE SEQUENCE [LARGE SCALE GENOMIC DNA]</scope>
    <source>
        <strain evidence="10 12">0710</strain>
    </source>
</reference>
<evidence type="ECO:0000256" key="4">
    <source>
        <dbReference type="ARBA" id="ARBA00022679"/>
    </source>
</evidence>
<dbReference type="PANTHER" id="PTHR21461:SF69">
    <property type="entry name" value="GLYCOSYLTRANSFERASE FAMILY 92 PROTEIN"/>
    <property type="match status" value="1"/>
</dbReference>
<protein>
    <recommendedName>
        <fullName evidence="8">Glycosyltransferase family 92 protein</fullName>
        <ecNumber evidence="8">2.4.1.-</ecNumber>
    </recommendedName>
</protein>
<dbReference type="InterPro" id="IPR008166">
    <property type="entry name" value="Glyco_transf_92"/>
</dbReference>
<sequence length="349" mass="39126">MPQEAGPSPPSSEPLPNFESTPAPYQVPLEMQDMQPSPEELTSSTFLTHGGQVAPGSVALCLAVRDAHEDILEWLLHHKRLGVTRVYLWDNKSVPPMNATIEAHIASGFVAYNYFDRFTHPTGAPQLFAYDRCLEEGRPLHAWMGFIDVDEFLIFRGGAGPIRHLGQYLSTKHSQAAGLAVHWILFGSSGHMDRPASGVLRSFVKCLPLRHAQHQLVKTIVRLDCTAAAWSPHAFHHNCSGQSVARTDGSPIEGPRAEEPTHVDLALHHYATKSRRDFEQKMVRGSGMKRQRGWEYFNFVDSWSVVWNFDALRIWDDGAIRTIRDPAAAAAALEQYRAEMHEDHWLKGP</sequence>
<evidence type="ECO:0000256" key="2">
    <source>
        <dbReference type="ARBA" id="ARBA00007647"/>
    </source>
</evidence>
<reference evidence="13" key="2">
    <citation type="journal article" date="2018" name="Algal Res.">
        <title>Characterization of plant carbon substrate utilization by Auxenochlorella protothecoides.</title>
        <authorList>
            <person name="Vogler B.W."/>
            <person name="Starkenburg S.R."/>
            <person name="Sudasinghe N."/>
            <person name="Schambach J.Y."/>
            <person name="Rollin J.A."/>
            <person name="Pattathil S."/>
            <person name="Barry A.N."/>
        </authorList>
    </citation>
    <scope>NUCLEOTIDE SEQUENCE [LARGE SCALE GENOMIC DNA]</scope>
    <source>
        <strain evidence="13">UTEX 25</strain>
    </source>
</reference>
<reference evidence="11" key="4">
    <citation type="submission" date="2018-11" db="EMBL/GenBank/DDBJ databases">
        <title>Characterization of plant carbon substrate utilization by Auxenochlorella protothecoides.</title>
        <authorList>
            <person name="Vogler B.W."/>
            <person name="Starkenburg S.R."/>
            <person name="Sudasinghe N."/>
            <person name="Schambach J.Y."/>
            <person name="Rollin J.A."/>
            <person name="Pattathil S."/>
            <person name="Barry A.N."/>
        </authorList>
    </citation>
    <scope>NUCLEOTIDE SEQUENCE [LARGE SCALE GENOMIC DNA]</scope>
    <source>
        <strain evidence="11">UTEX 25</strain>
    </source>
</reference>
<dbReference type="Proteomes" id="UP000279271">
    <property type="component" value="Unassembled WGS sequence"/>
</dbReference>
<dbReference type="GO" id="GO:0016757">
    <property type="term" value="F:glycosyltransferase activity"/>
    <property type="evidence" value="ECO:0007669"/>
    <property type="project" value="UniProtKB-UniRule"/>
</dbReference>
<organism evidence="10 12">
    <name type="scientific">Auxenochlorella protothecoides</name>
    <name type="common">Green microalga</name>
    <name type="synonym">Chlorella protothecoides</name>
    <dbReference type="NCBI Taxonomy" id="3075"/>
    <lineage>
        <taxon>Eukaryota</taxon>
        <taxon>Viridiplantae</taxon>
        <taxon>Chlorophyta</taxon>
        <taxon>core chlorophytes</taxon>
        <taxon>Trebouxiophyceae</taxon>
        <taxon>Chlorellales</taxon>
        <taxon>Chlorellaceae</taxon>
        <taxon>Auxenochlorella</taxon>
    </lineage>
</organism>
<evidence type="ECO:0000313" key="11">
    <source>
        <dbReference type="EMBL" id="RMZ52887.1"/>
    </source>
</evidence>
<gene>
    <name evidence="11" type="ORF">APUTEX25_001006</name>
    <name evidence="10" type="ORF">F751_5785</name>
</gene>
<accession>A0A087SUE3</accession>
<dbReference type="EC" id="2.4.1.-" evidence="8"/>
<evidence type="ECO:0000256" key="8">
    <source>
        <dbReference type="RuleBase" id="RU366017"/>
    </source>
</evidence>
<dbReference type="EMBL" id="QOKY01000202">
    <property type="protein sequence ID" value="RMZ52887.1"/>
    <property type="molecule type" value="Genomic_DNA"/>
</dbReference>
<proteinExistence type="inferred from homology"/>
<reference evidence="11" key="3">
    <citation type="submission" date="2018-10" db="EMBL/GenBank/DDBJ databases">
        <authorList>
            <person name="Hovde B."/>
            <person name="Zhang X."/>
        </authorList>
    </citation>
    <scope>NUCLEOTIDE SEQUENCE [LARGE SCALE GENOMIC DNA]</scope>
    <source>
        <strain evidence="11">UTEX 25</strain>
    </source>
</reference>
<keyword evidence="12" id="KW-1185">Reference proteome</keyword>
<evidence type="ECO:0000256" key="1">
    <source>
        <dbReference type="ARBA" id="ARBA00004167"/>
    </source>
</evidence>
<evidence type="ECO:0000256" key="5">
    <source>
        <dbReference type="ARBA" id="ARBA00022692"/>
    </source>
</evidence>
<dbReference type="GO" id="GO:0016020">
    <property type="term" value="C:membrane"/>
    <property type="evidence" value="ECO:0007669"/>
    <property type="project" value="UniProtKB-SubCell"/>
</dbReference>
<dbReference type="Proteomes" id="UP000028924">
    <property type="component" value="Unassembled WGS sequence"/>
</dbReference>